<evidence type="ECO:0000259" key="10">
    <source>
        <dbReference type="Pfam" id="PF10436"/>
    </source>
</evidence>
<organism evidence="11 12">
    <name type="scientific">Apiospora hydei</name>
    <dbReference type="NCBI Taxonomy" id="1337664"/>
    <lineage>
        <taxon>Eukaryota</taxon>
        <taxon>Fungi</taxon>
        <taxon>Dikarya</taxon>
        <taxon>Ascomycota</taxon>
        <taxon>Pezizomycotina</taxon>
        <taxon>Sordariomycetes</taxon>
        <taxon>Xylariomycetidae</taxon>
        <taxon>Amphisphaeriales</taxon>
        <taxon>Apiosporaceae</taxon>
        <taxon>Apiospora</taxon>
    </lineage>
</organism>
<dbReference type="Gene3D" id="1.20.140.20">
    <property type="entry name" value="Alpha-ketoacid/pyruvate dehydrogenase kinase, N-terminal domain"/>
    <property type="match status" value="1"/>
</dbReference>
<gene>
    <name evidence="11" type="ORF">PG997_001239</name>
</gene>
<comment type="caution">
    <text evidence="11">The sequence shown here is derived from an EMBL/GenBank/DDBJ whole genome shotgun (WGS) entry which is preliminary data.</text>
</comment>
<comment type="catalytic activity">
    <reaction evidence="7">
        <text>L-seryl-[pyruvate dehydrogenase E1 alpha subunit] + ATP = O-phospho-L-seryl-[pyruvate dehydrogenase E1 alpha subunit] + ADP + H(+)</text>
        <dbReference type="Rhea" id="RHEA:23052"/>
        <dbReference type="Rhea" id="RHEA-COMP:13689"/>
        <dbReference type="Rhea" id="RHEA-COMP:13690"/>
        <dbReference type="ChEBI" id="CHEBI:15378"/>
        <dbReference type="ChEBI" id="CHEBI:29999"/>
        <dbReference type="ChEBI" id="CHEBI:30616"/>
        <dbReference type="ChEBI" id="CHEBI:83421"/>
        <dbReference type="ChEBI" id="CHEBI:456216"/>
        <dbReference type="EC" id="2.7.11.2"/>
    </reaction>
</comment>
<comment type="similarity">
    <text evidence="1 8">Belongs to the PDK/BCKDK protein kinase family.</text>
</comment>
<sequence>MSWKASTQLMDTIRHYANFPATGVSLRQMVQFGEKPSIASPTGTLFRASQFLAEELPIRLAHRVEELNTLPDGLSDMPSVKRVADCLDKQVKERLLKPGRFNGKTSAMLSEATPNPSLEQGQYASMNESISSSSGAKKQHAARRYFAMVDDNGDWPPDLQAYNQKFSQTLNKIKRRHDGVVTTMAQGILEYKRKRQRMQIDNNIQSFLDRFYMSRIGIRMLIGQHIALTDQSHHRDPTYVGIICTKTNVRDLAQEAIENARFVCEDHYGLFEAPKIQLVCNPNLNFMYVPGHLSHMLFETLKNSLRAVVETHGQDKQEFPVTKVIVAEGREDITIKISDEGGGIPVAPYRCDFKAPMAGFGYGLPISRLYARYFGGDLKLISMEGYGTDQSTVMREWLSQGLASKQNIKRLKAFATEISERKQVGDIASMVNERSSQHTQDKISTGQH</sequence>
<dbReference type="InterPro" id="IPR039028">
    <property type="entry name" value="BCKD/PDK"/>
</dbReference>
<dbReference type="SUPFAM" id="SSF55874">
    <property type="entry name" value="ATPase domain of HSP90 chaperone/DNA topoisomerase II/histidine kinase"/>
    <property type="match status" value="1"/>
</dbReference>
<dbReference type="GeneID" id="92038614"/>
<evidence type="ECO:0000256" key="1">
    <source>
        <dbReference type="ARBA" id="ARBA00006155"/>
    </source>
</evidence>
<feature type="domain" description="Branched-chain alpha-ketoacid dehydrogenase kinase/Pyruvate dehydrogenase kinase N-terminal" evidence="10">
    <location>
        <begin position="24"/>
        <end position="244"/>
    </location>
</feature>
<dbReference type="Pfam" id="PF02518">
    <property type="entry name" value="HATPase_c"/>
    <property type="match status" value="1"/>
</dbReference>
<protein>
    <recommendedName>
        <fullName evidence="8">Protein-serine/threonine kinase</fullName>
        <ecNumber evidence="8">2.7.11.-</ecNumber>
    </recommendedName>
</protein>
<dbReference type="RefSeq" id="XP_066675327.1">
    <property type="nucleotide sequence ID" value="XM_066805554.1"/>
</dbReference>
<dbReference type="InterPro" id="IPR003594">
    <property type="entry name" value="HATPase_dom"/>
</dbReference>
<dbReference type="Gene3D" id="3.30.565.10">
    <property type="entry name" value="Histidine kinase-like ATPase, C-terminal domain"/>
    <property type="match status" value="1"/>
</dbReference>
<dbReference type="Pfam" id="PF10436">
    <property type="entry name" value="BCDHK_Adom3"/>
    <property type="match status" value="1"/>
</dbReference>
<dbReference type="SUPFAM" id="SSF69012">
    <property type="entry name" value="alpha-ketoacid dehydrogenase kinase, N-terminal domain"/>
    <property type="match status" value="1"/>
</dbReference>
<dbReference type="InterPro" id="IPR036784">
    <property type="entry name" value="AK/P_DHK_N_sf"/>
</dbReference>
<proteinExistence type="inferred from homology"/>
<evidence type="ECO:0000256" key="2">
    <source>
        <dbReference type="ARBA" id="ARBA00022679"/>
    </source>
</evidence>
<keyword evidence="3 8" id="KW-0547">Nucleotide-binding</keyword>
<keyword evidence="6 8" id="KW-0496">Mitochondrion</keyword>
<comment type="subcellular location">
    <subcellularLocation>
        <location evidence="8">Mitochondrion matrix</location>
    </subcellularLocation>
</comment>
<evidence type="ECO:0000256" key="6">
    <source>
        <dbReference type="ARBA" id="ARBA00023128"/>
    </source>
</evidence>
<keyword evidence="12" id="KW-1185">Reference proteome</keyword>
<keyword evidence="2 8" id="KW-0808">Transferase</keyword>
<dbReference type="InterPro" id="IPR018955">
    <property type="entry name" value="BCDHK/PDK_N"/>
</dbReference>
<evidence type="ECO:0000313" key="11">
    <source>
        <dbReference type="EMBL" id="KAK8094554.1"/>
    </source>
</evidence>
<name>A0ABR1XD13_9PEZI</name>
<evidence type="ECO:0000256" key="3">
    <source>
        <dbReference type="ARBA" id="ARBA00022741"/>
    </source>
</evidence>
<feature type="domain" description="Histidine kinase/HSP90-like ATPase" evidence="9">
    <location>
        <begin position="291"/>
        <end position="389"/>
    </location>
</feature>
<dbReference type="EMBL" id="JAQQWN010000002">
    <property type="protein sequence ID" value="KAK8094554.1"/>
    <property type="molecule type" value="Genomic_DNA"/>
</dbReference>
<dbReference type="Proteomes" id="UP001433268">
    <property type="component" value="Unassembled WGS sequence"/>
</dbReference>
<evidence type="ECO:0000313" key="12">
    <source>
        <dbReference type="Proteomes" id="UP001433268"/>
    </source>
</evidence>
<evidence type="ECO:0000259" key="9">
    <source>
        <dbReference type="Pfam" id="PF02518"/>
    </source>
</evidence>
<keyword evidence="5 8" id="KW-0067">ATP-binding</keyword>
<dbReference type="PANTHER" id="PTHR11947:SF3">
    <property type="entry name" value="[PYRUVATE DEHYDROGENASE (ACETYL-TRANSFERRING)] KINASE, MITOCHONDRIAL"/>
    <property type="match status" value="1"/>
</dbReference>
<evidence type="ECO:0000256" key="4">
    <source>
        <dbReference type="ARBA" id="ARBA00022777"/>
    </source>
</evidence>
<keyword evidence="4 8" id="KW-0418">Kinase</keyword>
<dbReference type="PANTHER" id="PTHR11947">
    <property type="entry name" value="PYRUVATE DEHYDROGENASE KINASE"/>
    <property type="match status" value="1"/>
</dbReference>
<dbReference type="GO" id="GO:0016301">
    <property type="term" value="F:kinase activity"/>
    <property type="evidence" value="ECO:0007669"/>
    <property type="project" value="UniProtKB-KW"/>
</dbReference>
<dbReference type="EC" id="2.7.11.-" evidence="8"/>
<dbReference type="InterPro" id="IPR036890">
    <property type="entry name" value="HATPase_C_sf"/>
</dbReference>
<evidence type="ECO:0000256" key="7">
    <source>
        <dbReference type="ARBA" id="ARBA00048201"/>
    </source>
</evidence>
<accession>A0ABR1XD13</accession>
<reference evidence="11 12" key="1">
    <citation type="submission" date="2023-01" db="EMBL/GenBank/DDBJ databases">
        <title>Analysis of 21 Apiospora genomes using comparative genomics revels a genus with tremendous synthesis potential of carbohydrate active enzymes and secondary metabolites.</title>
        <authorList>
            <person name="Sorensen T."/>
        </authorList>
    </citation>
    <scope>NUCLEOTIDE SEQUENCE [LARGE SCALE GENOMIC DNA]</scope>
    <source>
        <strain evidence="11 12">CBS 114990</strain>
    </source>
</reference>
<evidence type="ECO:0000256" key="5">
    <source>
        <dbReference type="ARBA" id="ARBA00022840"/>
    </source>
</evidence>
<evidence type="ECO:0000256" key="8">
    <source>
        <dbReference type="RuleBase" id="RU366032"/>
    </source>
</evidence>